<dbReference type="InterPro" id="IPR001509">
    <property type="entry name" value="Epimerase_deHydtase"/>
</dbReference>
<evidence type="ECO:0000256" key="1">
    <source>
        <dbReference type="SAM" id="Phobius"/>
    </source>
</evidence>
<sequence length="510" mass="56766">MAASERSTALKFSRAIATRLLVDAILINVGLLLAFVVRYITIVIHEPNLAERLILDYRDQFLSTSWLLTSLALALLWMFGVYHHVRSYARRFKVMTLLQATTLAHLAYGFSFFFLRFLPFVPRGVVVLSWVFTSALVIGIRIARNVVLAVDALERQTPKADQPIKHVLVIGGAGYIGSLVLRRLLNQGYHVRLVDSLMYGDGAIRELYNHPQFEFVHGDMRHIETVVRSLVGMDAVIHLGAIVGDPACAIDADFSTEINLIATRMLAEACKGYGIRRFIFASTCSVYGASDELLDERSALNPVSLYAQTKIDSENILLGLADQQFAPTILRFSTIYGLSPRPRFDLVVNLLTAKAVREGKITVFGGDQWRPFVHADDAARAVVMSLNAPLAAVRGEIFNVGSDSQNYTISAIGELIGRLIPEAELVLQGNDVDKRNYRVSFAKIAKVLNFSPEHTVEDGVREIEAALRDGSIGDYYDPAYNNHKFLTNVDNAPLIRLETPWANKRESIKQ</sequence>
<dbReference type="CDD" id="cd08946">
    <property type="entry name" value="SDR_e"/>
    <property type="match status" value="1"/>
</dbReference>
<evidence type="ECO:0000313" key="3">
    <source>
        <dbReference type="EMBL" id="ABX06955.1"/>
    </source>
</evidence>
<feature type="transmembrane region" description="Helical" evidence="1">
    <location>
        <begin position="94"/>
        <end position="118"/>
    </location>
</feature>
<dbReference type="Proteomes" id="UP000000787">
    <property type="component" value="Chromosome"/>
</dbReference>
<evidence type="ECO:0000259" key="2">
    <source>
        <dbReference type="Pfam" id="PF01370"/>
    </source>
</evidence>
<keyword evidence="1" id="KW-1133">Transmembrane helix</keyword>
<keyword evidence="1" id="KW-0472">Membrane</keyword>
<dbReference type="KEGG" id="hau:Haur_4323"/>
<evidence type="ECO:0000313" key="4">
    <source>
        <dbReference type="Proteomes" id="UP000000787"/>
    </source>
</evidence>
<proteinExistence type="predicted"/>
<dbReference type="PANTHER" id="PTHR43245:SF23">
    <property type="entry name" value="NAD(P)-BINDING DOMAIN-CONTAINING PROTEIN"/>
    <property type="match status" value="1"/>
</dbReference>
<dbReference type="Pfam" id="PF01370">
    <property type="entry name" value="Epimerase"/>
    <property type="match status" value="1"/>
</dbReference>
<dbReference type="BioCyc" id="HAUR316274:GHYA-4376-MONOMER"/>
<dbReference type="STRING" id="316274.Haur_4323"/>
<feature type="transmembrane region" description="Helical" evidence="1">
    <location>
        <begin position="124"/>
        <end position="143"/>
    </location>
</feature>
<dbReference type="InterPro" id="IPR050177">
    <property type="entry name" value="Lipid_A_modif_metabolic_enz"/>
</dbReference>
<organism evidence="3 4">
    <name type="scientific">Herpetosiphon aurantiacus (strain ATCC 23779 / DSM 785 / 114-95)</name>
    <dbReference type="NCBI Taxonomy" id="316274"/>
    <lineage>
        <taxon>Bacteria</taxon>
        <taxon>Bacillati</taxon>
        <taxon>Chloroflexota</taxon>
        <taxon>Chloroflexia</taxon>
        <taxon>Herpetosiphonales</taxon>
        <taxon>Herpetosiphonaceae</taxon>
        <taxon>Herpetosiphon</taxon>
    </lineage>
</organism>
<dbReference type="PANTHER" id="PTHR43245">
    <property type="entry name" value="BIFUNCTIONAL POLYMYXIN RESISTANCE PROTEIN ARNA"/>
    <property type="match status" value="1"/>
</dbReference>
<accession>A9AY73</accession>
<dbReference type="AlphaFoldDB" id="A9AY73"/>
<dbReference type="SUPFAM" id="SSF51735">
    <property type="entry name" value="NAD(P)-binding Rossmann-fold domains"/>
    <property type="match status" value="1"/>
</dbReference>
<feature type="domain" description="NAD-dependent epimerase/dehydratase" evidence="2">
    <location>
        <begin position="167"/>
        <end position="401"/>
    </location>
</feature>
<dbReference type="HOGENOM" id="CLU_543803_0_0_0"/>
<protein>
    <submittedName>
        <fullName evidence="3">NAD-dependent epimerase/dehydratase</fullName>
    </submittedName>
</protein>
<name>A9AY73_HERA2</name>
<feature type="transmembrane region" description="Helical" evidence="1">
    <location>
        <begin position="61"/>
        <end position="82"/>
    </location>
</feature>
<dbReference type="Gene3D" id="3.40.50.720">
    <property type="entry name" value="NAD(P)-binding Rossmann-like Domain"/>
    <property type="match status" value="1"/>
</dbReference>
<keyword evidence="4" id="KW-1185">Reference proteome</keyword>
<feature type="transmembrane region" description="Helical" evidence="1">
    <location>
        <begin position="20"/>
        <end position="41"/>
    </location>
</feature>
<dbReference type="InParanoid" id="A9AY73"/>
<dbReference type="InterPro" id="IPR036291">
    <property type="entry name" value="NAD(P)-bd_dom_sf"/>
</dbReference>
<dbReference type="eggNOG" id="COG0451">
    <property type="taxonomic scope" value="Bacteria"/>
</dbReference>
<keyword evidence="1" id="KW-0812">Transmembrane</keyword>
<gene>
    <name evidence="3" type="ordered locus">Haur_4323</name>
</gene>
<feature type="transmembrane region" description="Helical" evidence="1">
    <location>
        <begin position="164"/>
        <end position="185"/>
    </location>
</feature>
<dbReference type="EMBL" id="CP000875">
    <property type="protein sequence ID" value="ABX06955.1"/>
    <property type="molecule type" value="Genomic_DNA"/>
</dbReference>
<reference evidence="3 4" key="1">
    <citation type="journal article" date="2011" name="Stand. Genomic Sci.">
        <title>Complete genome sequence of the filamentous gliding predatory bacterium Herpetosiphon aurantiacus type strain (114-95(T)).</title>
        <authorList>
            <person name="Kiss H."/>
            <person name="Nett M."/>
            <person name="Domin N."/>
            <person name="Martin K."/>
            <person name="Maresca J.A."/>
            <person name="Copeland A."/>
            <person name="Lapidus A."/>
            <person name="Lucas S."/>
            <person name="Berry K.W."/>
            <person name="Glavina Del Rio T."/>
            <person name="Dalin E."/>
            <person name="Tice H."/>
            <person name="Pitluck S."/>
            <person name="Richardson P."/>
            <person name="Bruce D."/>
            <person name="Goodwin L."/>
            <person name="Han C."/>
            <person name="Detter J.C."/>
            <person name="Schmutz J."/>
            <person name="Brettin T."/>
            <person name="Land M."/>
            <person name="Hauser L."/>
            <person name="Kyrpides N.C."/>
            <person name="Ivanova N."/>
            <person name="Goker M."/>
            <person name="Woyke T."/>
            <person name="Klenk H.P."/>
            <person name="Bryant D.A."/>
        </authorList>
    </citation>
    <scope>NUCLEOTIDE SEQUENCE [LARGE SCALE GENOMIC DNA]</scope>
    <source>
        <strain evidence="4">ATCC 23779 / DSM 785 / 114-95</strain>
    </source>
</reference>